<evidence type="ECO:0000313" key="2">
    <source>
        <dbReference type="EMBL" id="GJS96281.1"/>
    </source>
</evidence>
<gene>
    <name evidence="2" type="ORF">Tco_0803249</name>
</gene>
<dbReference type="Gene3D" id="3.40.50.450">
    <property type="match status" value="1"/>
</dbReference>
<dbReference type="EMBL" id="BQNB010011874">
    <property type="protein sequence ID" value="GJS96281.1"/>
    <property type="molecule type" value="Genomic_DNA"/>
</dbReference>
<proteinExistence type="predicted"/>
<evidence type="ECO:0000256" key="1">
    <source>
        <dbReference type="SAM" id="MobiDB-lite"/>
    </source>
</evidence>
<organism evidence="2 3">
    <name type="scientific">Tanacetum coccineum</name>
    <dbReference type="NCBI Taxonomy" id="301880"/>
    <lineage>
        <taxon>Eukaryota</taxon>
        <taxon>Viridiplantae</taxon>
        <taxon>Streptophyta</taxon>
        <taxon>Embryophyta</taxon>
        <taxon>Tracheophyta</taxon>
        <taxon>Spermatophyta</taxon>
        <taxon>Magnoliopsida</taxon>
        <taxon>eudicotyledons</taxon>
        <taxon>Gunneridae</taxon>
        <taxon>Pentapetalae</taxon>
        <taxon>asterids</taxon>
        <taxon>campanulids</taxon>
        <taxon>Asterales</taxon>
        <taxon>Asteraceae</taxon>
        <taxon>Asteroideae</taxon>
        <taxon>Anthemideae</taxon>
        <taxon>Anthemidinae</taxon>
        <taxon>Tanacetum</taxon>
    </lineage>
</organism>
<dbReference type="GO" id="GO:0003677">
    <property type="term" value="F:DNA binding"/>
    <property type="evidence" value="ECO:0007669"/>
    <property type="project" value="UniProtKB-KW"/>
</dbReference>
<reference evidence="2" key="1">
    <citation type="journal article" date="2022" name="Int. J. Mol. Sci.">
        <title>Draft Genome of Tanacetum Coccineum: Genomic Comparison of Closely Related Tanacetum-Family Plants.</title>
        <authorList>
            <person name="Yamashiro T."/>
            <person name="Shiraishi A."/>
            <person name="Nakayama K."/>
            <person name="Satake H."/>
        </authorList>
    </citation>
    <scope>NUCLEOTIDE SEQUENCE</scope>
</reference>
<keyword evidence="2" id="KW-0238">DNA-binding</keyword>
<reference evidence="2" key="2">
    <citation type="submission" date="2022-01" db="EMBL/GenBank/DDBJ databases">
        <authorList>
            <person name="Yamashiro T."/>
            <person name="Shiraishi A."/>
            <person name="Satake H."/>
            <person name="Nakayama K."/>
        </authorList>
    </citation>
    <scope>NUCLEOTIDE SEQUENCE</scope>
</reference>
<dbReference type="InterPro" id="IPR035966">
    <property type="entry name" value="PKF_sf"/>
</dbReference>
<dbReference type="Proteomes" id="UP001151760">
    <property type="component" value="Unassembled WGS sequence"/>
</dbReference>
<name>A0ABQ5A3J3_9ASTR</name>
<feature type="region of interest" description="Disordered" evidence="1">
    <location>
        <begin position="296"/>
        <end position="329"/>
    </location>
</feature>
<comment type="caution">
    <text evidence="2">The sequence shown here is derived from an EMBL/GenBank/DDBJ whole genome shotgun (WGS) entry which is preliminary data.</text>
</comment>
<dbReference type="SUPFAM" id="SSF53784">
    <property type="entry name" value="Phosphofructokinase"/>
    <property type="match status" value="1"/>
</dbReference>
<sequence>MCDLFTMQIHNAGTSEVTILFSSGLGRESPRGDIGSVCRGYIDCGLFLFLLELGGISRAGGSLPKASLKIGDTNVISGIFAGLQTIYRKRTKDNTMYGFRGGAAGVMKGKYVKLTDEFVYLYRNQISVAIYASDVNHLTKRTRWTRKGKGKAHEGSYTDDDGLEHVITEHNKFLDKYFKSIEPKDEGSFGMVSLIAINGKPTFNVHILCDSDKEGWYCTSIGKIFSKTSDTLGDKWNTIASLQGLTNEDGEAMKDCYRKFIDMVQVYYETAKKPWYEVKPKEDVVLIVAVGDATVNDPTRQGQGDETRKEDAQKGTRQKHSVLESVGKQ</sequence>
<accession>A0ABQ5A3J3</accession>
<keyword evidence="3" id="KW-1185">Reference proteome</keyword>
<evidence type="ECO:0000313" key="3">
    <source>
        <dbReference type="Proteomes" id="UP001151760"/>
    </source>
</evidence>
<feature type="compositionally biased region" description="Basic and acidic residues" evidence="1">
    <location>
        <begin position="303"/>
        <end position="314"/>
    </location>
</feature>
<protein>
    <submittedName>
        <fullName evidence="2">ARID DNA-binding domain-containing protein</fullName>
    </submittedName>
</protein>